<reference evidence="3 4" key="1">
    <citation type="submission" date="2020-09" db="EMBL/GenBank/DDBJ databases">
        <title>Echinicola sp. CAU 1574 isolated from sand of Sido Beach.</title>
        <authorList>
            <person name="Kim W."/>
        </authorList>
    </citation>
    <scope>NUCLEOTIDE SEQUENCE [LARGE SCALE GENOMIC DNA]</scope>
    <source>
        <strain evidence="3 4">CAU 1574</strain>
    </source>
</reference>
<evidence type="ECO:0000256" key="1">
    <source>
        <dbReference type="ARBA" id="ARBA00006484"/>
    </source>
</evidence>
<dbReference type="SUPFAM" id="SSF51735">
    <property type="entry name" value="NAD(P)-binding Rossmann-fold domains"/>
    <property type="match status" value="1"/>
</dbReference>
<dbReference type="PRINTS" id="PR00081">
    <property type="entry name" value="GDHRDH"/>
</dbReference>
<dbReference type="InterPro" id="IPR036291">
    <property type="entry name" value="NAD(P)-bd_dom_sf"/>
</dbReference>
<name>A0ABR9ASU2_9BACT</name>
<dbReference type="InterPro" id="IPR002347">
    <property type="entry name" value="SDR_fam"/>
</dbReference>
<organism evidence="3 4">
    <name type="scientific">Echinicola arenosa</name>
    <dbReference type="NCBI Taxonomy" id="2774144"/>
    <lineage>
        <taxon>Bacteria</taxon>
        <taxon>Pseudomonadati</taxon>
        <taxon>Bacteroidota</taxon>
        <taxon>Cytophagia</taxon>
        <taxon>Cytophagales</taxon>
        <taxon>Cyclobacteriaceae</taxon>
        <taxon>Echinicola</taxon>
    </lineage>
</organism>
<proteinExistence type="inferred from homology"/>
<dbReference type="PROSITE" id="PS00061">
    <property type="entry name" value="ADH_SHORT"/>
    <property type="match status" value="1"/>
</dbReference>
<protein>
    <submittedName>
        <fullName evidence="3">SDR family NAD(P)-dependent oxidoreductase</fullName>
    </submittedName>
</protein>
<dbReference type="PIRSF" id="PIRSF000126">
    <property type="entry name" value="11-beta-HSD1"/>
    <property type="match status" value="1"/>
</dbReference>
<dbReference type="PANTHER" id="PTHR42901:SF1">
    <property type="entry name" value="ALCOHOL DEHYDROGENASE"/>
    <property type="match status" value="1"/>
</dbReference>
<dbReference type="PANTHER" id="PTHR42901">
    <property type="entry name" value="ALCOHOL DEHYDROGENASE"/>
    <property type="match status" value="1"/>
</dbReference>
<dbReference type="EMBL" id="JACYTQ010000009">
    <property type="protein sequence ID" value="MBD8490953.1"/>
    <property type="molecule type" value="Genomic_DNA"/>
</dbReference>
<dbReference type="Gene3D" id="3.40.50.720">
    <property type="entry name" value="NAD(P)-binding Rossmann-like Domain"/>
    <property type="match status" value="1"/>
</dbReference>
<dbReference type="PROSITE" id="PS51257">
    <property type="entry name" value="PROKAR_LIPOPROTEIN"/>
    <property type="match status" value="1"/>
</dbReference>
<dbReference type="Pfam" id="PF00106">
    <property type="entry name" value="adh_short"/>
    <property type="match status" value="1"/>
</dbReference>
<comment type="caution">
    <text evidence="3">The sequence shown here is derived from an EMBL/GenBank/DDBJ whole genome shotgun (WGS) entry which is preliminary data.</text>
</comment>
<evidence type="ECO:0000256" key="2">
    <source>
        <dbReference type="ARBA" id="ARBA00023002"/>
    </source>
</evidence>
<evidence type="ECO:0000313" key="4">
    <source>
        <dbReference type="Proteomes" id="UP000647133"/>
    </source>
</evidence>
<gene>
    <name evidence="3" type="ORF">IFO69_19525</name>
</gene>
<comment type="similarity">
    <text evidence="1">Belongs to the short-chain dehydrogenases/reductases (SDR) family.</text>
</comment>
<dbReference type="Proteomes" id="UP000647133">
    <property type="component" value="Unassembled WGS sequence"/>
</dbReference>
<accession>A0ABR9ASU2</accession>
<keyword evidence="2" id="KW-0560">Oxidoreductase</keyword>
<evidence type="ECO:0000313" key="3">
    <source>
        <dbReference type="EMBL" id="MBD8490953.1"/>
    </source>
</evidence>
<dbReference type="InterPro" id="IPR020904">
    <property type="entry name" value="Sc_DH/Rdtase_CS"/>
</dbReference>
<dbReference type="RefSeq" id="WP_192011827.1">
    <property type="nucleotide sequence ID" value="NZ_JACYTQ010000009.1"/>
</dbReference>
<keyword evidence="4" id="KW-1185">Reference proteome</keyword>
<sequence length="271" mass="30532">MKRQSIQKKINGNYALVTGACKGIGRAMACECASKGMNMLLVSDDQVALNRLMQDLCQWYRVDCRIFCIDLAKEQAPLKVFEWVMENAFPITALINNVGIGKSGTFSEMEIKEANYMITLNNRVFIELTFYFLKLLQQQPKAYILNMSSIEATLPLPYKAVYTGTKNFVYAFSLALREELKPTKVSVSVICPGPVLTNADGLSRMNAHGKRSKLLLMMPDQVAKIAIDGMLKGKLVIVPGYINAFFFWLGSKLPRSIKMPLLEKLFRVYKT</sequence>